<keyword evidence="2 5" id="KW-0540">Nuclease</keyword>
<keyword evidence="8" id="KW-1185">Reference proteome</keyword>
<dbReference type="STRING" id="883113.HMPREF9708_00662"/>
<dbReference type="GO" id="GO:0019843">
    <property type="term" value="F:rRNA binding"/>
    <property type="evidence" value="ECO:0007669"/>
    <property type="project" value="UniProtKB-UniRule"/>
</dbReference>
<feature type="active site" evidence="5">
    <location>
        <position position="24"/>
    </location>
</feature>
<dbReference type="HAMAP" id="MF_01468">
    <property type="entry name" value="RNase_Mini_III"/>
    <property type="match status" value="1"/>
</dbReference>
<name>H3NIH3_9LACT</name>
<organism evidence="7 8">
    <name type="scientific">Facklamia languida CCUG 37842</name>
    <dbReference type="NCBI Taxonomy" id="883113"/>
    <lineage>
        <taxon>Bacteria</taxon>
        <taxon>Bacillati</taxon>
        <taxon>Bacillota</taxon>
        <taxon>Bacilli</taxon>
        <taxon>Lactobacillales</taxon>
        <taxon>Aerococcaceae</taxon>
        <taxon>Facklamia</taxon>
    </lineage>
</organism>
<keyword evidence="1 5" id="KW-0698">rRNA processing</keyword>
<evidence type="ECO:0000256" key="1">
    <source>
        <dbReference type="ARBA" id="ARBA00022552"/>
    </source>
</evidence>
<dbReference type="PATRIC" id="fig|883113.3.peg.664"/>
<comment type="caution">
    <text evidence="7">The sequence shown here is derived from an EMBL/GenBank/DDBJ whole genome shotgun (WGS) entry which is preliminary data.</text>
</comment>
<proteinExistence type="inferred from homology"/>
<gene>
    <name evidence="5" type="primary">mrnC</name>
    <name evidence="7" type="ORF">HMPREF9708_00662</name>
</gene>
<keyword evidence="5" id="KW-0694">RNA-binding</keyword>
<evidence type="ECO:0000313" key="8">
    <source>
        <dbReference type="Proteomes" id="UP000006190"/>
    </source>
</evidence>
<dbReference type="PANTHER" id="PTHR34276:SF1">
    <property type="entry name" value="MINI-RIBONUCLEASE 3"/>
    <property type="match status" value="1"/>
</dbReference>
<dbReference type="InterPro" id="IPR008226">
    <property type="entry name" value="Mini3_fam"/>
</dbReference>
<dbReference type="HOGENOM" id="CLU_091169_2_0_9"/>
<dbReference type="PANTHER" id="PTHR34276">
    <property type="entry name" value="MINI-RIBONUCLEASE 3"/>
    <property type="match status" value="1"/>
</dbReference>
<keyword evidence="5" id="KW-0460">Magnesium</keyword>
<dbReference type="SMART" id="SM00535">
    <property type="entry name" value="RIBOc"/>
    <property type="match status" value="1"/>
</dbReference>
<dbReference type="eggNOG" id="COG1939">
    <property type="taxonomic scope" value="Bacteria"/>
</dbReference>
<keyword evidence="5" id="KW-0699">rRNA-binding</keyword>
<dbReference type="GO" id="GO:0006364">
    <property type="term" value="P:rRNA processing"/>
    <property type="evidence" value="ECO:0007669"/>
    <property type="project" value="UniProtKB-UniRule"/>
</dbReference>
<evidence type="ECO:0000256" key="4">
    <source>
        <dbReference type="ARBA" id="ARBA00022801"/>
    </source>
</evidence>
<dbReference type="GO" id="GO:0005737">
    <property type="term" value="C:cytoplasm"/>
    <property type="evidence" value="ECO:0007669"/>
    <property type="project" value="UniProtKB-SubCell"/>
</dbReference>
<comment type="similarity">
    <text evidence="5">Belongs to the MrnC RNase family.</text>
</comment>
<dbReference type="OrthoDB" id="46571at2"/>
<dbReference type="Proteomes" id="UP000006190">
    <property type="component" value="Unassembled WGS sequence"/>
</dbReference>
<comment type="subunit">
    <text evidence="5">Homodimer.</text>
</comment>
<dbReference type="SUPFAM" id="SSF69065">
    <property type="entry name" value="RNase III domain-like"/>
    <property type="match status" value="1"/>
</dbReference>
<dbReference type="RefSeq" id="WP_006308689.1">
    <property type="nucleotide sequence ID" value="NZ_JH601133.1"/>
</dbReference>
<comment type="subcellular location">
    <subcellularLocation>
        <location evidence="5">Cytoplasm</location>
    </subcellularLocation>
</comment>
<evidence type="ECO:0000259" key="6">
    <source>
        <dbReference type="SMART" id="SM00535"/>
    </source>
</evidence>
<comment type="cofactor">
    <cofactor evidence="5">
        <name>Mg(2+)</name>
        <dbReference type="ChEBI" id="CHEBI:18420"/>
    </cofactor>
</comment>
<comment type="function">
    <text evidence="5">Involved in correct processing of both the 5' and 3' ends of 23S rRNA precursor. Processes 30S rRNA precursor transcript even in absence of ribonuclease 3 (Rnc); Rnc processes 30S rRNA into smaller rRNA precursors.</text>
</comment>
<dbReference type="InterPro" id="IPR000999">
    <property type="entry name" value="RNase_III_dom"/>
</dbReference>
<dbReference type="EMBL" id="AGEG01000006">
    <property type="protein sequence ID" value="EHR37483.1"/>
    <property type="molecule type" value="Genomic_DNA"/>
</dbReference>
<evidence type="ECO:0000256" key="3">
    <source>
        <dbReference type="ARBA" id="ARBA00022759"/>
    </source>
</evidence>
<keyword evidence="3 5" id="KW-0255">Endonuclease</keyword>
<reference evidence="7 8" key="1">
    <citation type="submission" date="2012-01" db="EMBL/GenBank/DDBJ databases">
        <title>The Genome Sequence of Facklamia languida CCUG 37842.</title>
        <authorList>
            <consortium name="The Broad Institute Genome Sequencing Platform"/>
            <person name="Earl A."/>
            <person name="Ward D."/>
            <person name="Feldgarden M."/>
            <person name="Gevers D."/>
            <person name="Huys G."/>
            <person name="Young S.K."/>
            <person name="Zeng Q."/>
            <person name="Gargeya S."/>
            <person name="Fitzgerald M."/>
            <person name="Haas B."/>
            <person name="Abouelleil A."/>
            <person name="Alvarado L."/>
            <person name="Arachchi H.M."/>
            <person name="Berlin A."/>
            <person name="Chapman S.B."/>
            <person name="Gearin G."/>
            <person name="Goldberg J."/>
            <person name="Griggs A."/>
            <person name="Gujja S."/>
            <person name="Hansen M."/>
            <person name="Heiman D."/>
            <person name="Howarth C."/>
            <person name="Larimer J."/>
            <person name="Lui A."/>
            <person name="MacDonald P.J.P."/>
            <person name="McCowen C."/>
            <person name="Montmayeur A."/>
            <person name="Murphy C."/>
            <person name="Neiman D."/>
            <person name="Pearson M."/>
            <person name="Priest M."/>
            <person name="Roberts A."/>
            <person name="Saif S."/>
            <person name="Shea T."/>
            <person name="Sisk P."/>
            <person name="Stolte C."/>
            <person name="Sykes S."/>
            <person name="Wortman J."/>
            <person name="Nusbaum C."/>
            <person name="Birren B."/>
        </authorList>
    </citation>
    <scope>NUCLEOTIDE SEQUENCE [LARGE SCALE GENOMIC DNA]</scope>
    <source>
        <strain evidence="7 8">CCUG 37842</strain>
    </source>
</reference>
<dbReference type="AlphaFoldDB" id="H3NIH3"/>
<keyword evidence="5" id="KW-0690">Ribosome biogenesis</keyword>
<evidence type="ECO:0000313" key="7">
    <source>
        <dbReference type="EMBL" id="EHR37483.1"/>
    </source>
</evidence>
<dbReference type="Gene3D" id="1.10.1520.10">
    <property type="entry name" value="Ribonuclease III domain"/>
    <property type="match status" value="1"/>
</dbReference>
<sequence>MQQPSRNNQEIQLLNGAALAYVGDAVYELAVRQHVIHAGKTQANQLHRAAIHYVSAIKQAQVMRAWLQEDGLLTSEEIQIYKRGRNHKANTKAKNASIGDYRQATGFEALIGWLALTGQDQRAQTLIQHAIEDLDQEEE</sequence>
<feature type="domain" description="RNase III" evidence="6">
    <location>
        <begin position="1"/>
        <end position="139"/>
    </location>
</feature>
<keyword evidence="4 5" id="KW-0378">Hydrolase</keyword>
<dbReference type="GO" id="GO:0004525">
    <property type="term" value="F:ribonuclease III activity"/>
    <property type="evidence" value="ECO:0007669"/>
    <property type="project" value="InterPro"/>
</dbReference>
<dbReference type="InterPro" id="IPR036389">
    <property type="entry name" value="RNase_III_sf"/>
</dbReference>
<evidence type="ECO:0000256" key="2">
    <source>
        <dbReference type="ARBA" id="ARBA00022722"/>
    </source>
</evidence>
<dbReference type="EC" id="3.1.26.-" evidence="5"/>
<protein>
    <recommendedName>
        <fullName evidence="5">Mini-ribonuclease 3</fullName>
        <shortName evidence="5">Mini-3</shortName>
        <shortName evidence="5">Mini-RNase 3</shortName>
        <ecNumber evidence="5">3.1.26.-</ecNumber>
    </recommendedName>
    <alternativeName>
        <fullName evidence="5">Mini-RNase III</fullName>
        <shortName evidence="5">Mini-III</shortName>
    </alternativeName>
</protein>
<evidence type="ECO:0000256" key="5">
    <source>
        <dbReference type="HAMAP-Rule" id="MF_01468"/>
    </source>
</evidence>
<dbReference type="PIRSF" id="PIRSF005520">
    <property type="entry name" value="UCP005520"/>
    <property type="match status" value="1"/>
</dbReference>
<dbReference type="Pfam" id="PF00636">
    <property type="entry name" value="Ribonuclease_3"/>
    <property type="match status" value="1"/>
</dbReference>
<keyword evidence="5" id="KW-0963">Cytoplasm</keyword>
<accession>H3NIH3</accession>